<organism evidence="7 8">
    <name type="scientific">Rhizobium tumorigenes</name>
    <dbReference type="NCBI Taxonomy" id="2041385"/>
    <lineage>
        <taxon>Bacteria</taxon>
        <taxon>Pseudomonadati</taxon>
        <taxon>Pseudomonadota</taxon>
        <taxon>Alphaproteobacteria</taxon>
        <taxon>Hyphomicrobiales</taxon>
        <taxon>Rhizobiaceae</taxon>
        <taxon>Rhizobium/Agrobacterium group</taxon>
        <taxon>Rhizobium</taxon>
    </lineage>
</organism>
<feature type="region of interest" description="Disordered" evidence="5">
    <location>
        <begin position="1"/>
        <end position="31"/>
    </location>
</feature>
<feature type="transmembrane region" description="Helical" evidence="6">
    <location>
        <begin position="182"/>
        <end position="204"/>
    </location>
</feature>
<dbReference type="KEGG" id="rtu:PR017_25080"/>
<feature type="transmembrane region" description="Helical" evidence="6">
    <location>
        <begin position="50"/>
        <end position="70"/>
    </location>
</feature>
<dbReference type="GO" id="GO:0015499">
    <property type="term" value="F:formate transmembrane transporter activity"/>
    <property type="evidence" value="ECO:0007669"/>
    <property type="project" value="TreeGrafter"/>
</dbReference>
<evidence type="ECO:0000313" key="7">
    <source>
        <dbReference type="EMBL" id="WFR98589.1"/>
    </source>
</evidence>
<keyword evidence="7" id="KW-0614">Plasmid</keyword>
<dbReference type="EMBL" id="CP117258">
    <property type="protein sequence ID" value="WFR98589.1"/>
    <property type="molecule type" value="Genomic_DNA"/>
</dbReference>
<keyword evidence="4 6" id="KW-0472">Membrane</keyword>
<protein>
    <submittedName>
        <fullName evidence="7">Formate/nitrite transporter family protein</fullName>
    </submittedName>
</protein>
<dbReference type="Proteomes" id="UP000249499">
    <property type="component" value="Plasmid unnamed1"/>
</dbReference>
<reference evidence="8" key="2">
    <citation type="journal article" date="2023" name="MicrobiologyOpen">
        <title>Genomics of the tumorigenes clade of the family Rhizobiaceae and description of Rhizobium rhododendri sp. nov.</title>
        <authorList>
            <person name="Kuzmanovic N."/>
            <person name="diCenzo G.C."/>
            <person name="Bunk B."/>
            <person name="Sproeer C."/>
            <person name="Fruehling A."/>
            <person name="Neumann-Schaal M."/>
            <person name="Overmann J."/>
            <person name="Smalla K."/>
        </authorList>
    </citation>
    <scope>NUCLEOTIDE SEQUENCE [LARGE SCALE GENOMIC DNA]</scope>
    <source>
        <strain evidence="8">1078</strain>
        <plasmid evidence="8">unnamed1</plasmid>
    </source>
</reference>
<dbReference type="AlphaFoldDB" id="A0AAF1KX06"/>
<accession>A0AAF1KX06</accession>
<feature type="transmembrane region" description="Helical" evidence="6">
    <location>
        <begin position="90"/>
        <end position="108"/>
    </location>
</feature>
<dbReference type="GO" id="GO:0005886">
    <property type="term" value="C:plasma membrane"/>
    <property type="evidence" value="ECO:0007669"/>
    <property type="project" value="TreeGrafter"/>
</dbReference>
<keyword evidence="8" id="KW-1185">Reference proteome</keyword>
<feature type="transmembrane region" description="Helical" evidence="6">
    <location>
        <begin position="137"/>
        <end position="162"/>
    </location>
</feature>
<dbReference type="PANTHER" id="PTHR30520">
    <property type="entry name" value="FORMATE TRANSPORTER-RELATED"/>
    <property type="match status" value="1"/>
</dbReference>
<name>A0AAF1KX06_9HYPH</name>
<dbReference type="InterPro" id="IPR000292">
    <property type="entry name" value="For/NO2_transpt"/>
</dbReference>
<dbReference type="Gene3D" id="1.20.1080.10">
    <property type="entry name" value="Glycerol uptake facilitator protein"/>
    <property type="match status" value="1"/>
</dbReference>
<dbReference type="InterPro" id="IPR023271">
    <property type="entry name" value="Aquaporin-like"/>
</dbReference>
<evidence type="ECO:0000313" key="8">
    <source>
        <dbReference type="Proteomes" id="UP000249499"/>
    </source>
</evidence>
<evidence type="ECO:0000256" key="6">
    <source>
        <dbReference type="SAM" id="Phobius"/>
    </source>
</evidence>
<evidence type="ECO:0000256" key="2">
    <source>
        <dbReference type="ARBA" id="ARBA00022692"/>
    </source>
</evidence>
<dbReference type="PANTHER" id="PTHR30520:SF2">
    <property type="entry name" value="INNER MEMBRANE PROTEIN YFDC"/>
    <property type="match status" value="1"/>
</dbReference>
<reference evidence="7 8" key="1">
    <citation type="journal article" date="2018" name="Sci. Rep.">
        <title>Rhizobium tumorigenes sp. nov., a novel plant tumorigenic bacterium isolated from cane gall tumors on thornless blackberry.</title>
        <authorList>
            <person name="Kuzmanovi N."/>
            <person name="Smalla K."/>
            <person name="Gronow S."/>
            <person name="PuBawska J."/>
        </authorList>
    </citation>
    <scope>NUCLEOTIDE SEQUENCE [LARGE SCALE GENOMIC DNA]</scope>
    <source>
        <strain evidence="7 8">1078</strain>
    </source>
</reference>
<gene>
    <name evidence="7" type="ORF">PR017_25080</name>
</gene>
<evidence type="ECO:0000256" key="4">
    <source>
        <dbReference type="ARBA" id="ARBA00023136"/>
    </source>
</evidence>
<feature type="transmembrane region" description="Helical" evidence="6">
    <location>
        <begin position="211"/>
        <end position="231"/>
    </location>
</feature>
<comment type="subcellular location">
    <subcellularLocation>
        <location evidence="1">Membrane</location>
        <topology evidence="1">Multi-pass membrane protein</topology>
    </subcellularLocation>
</comment>
<proteinExistence type="predicted"/>
<feature type="compositionally biased region" description="Basic and acidic residues" evidence="5">
    <location>
        <begin position="18"/>
        <end position="28"/>
    </location>
</feature>
<feature type="compositionally biased region" description="Polar residues" evidence="5">
    <location>
        <begin position="1"/>
        <end position="10"/>
    </location>
</feature>
<dbReference type="Pfam" id="PF01226">
    <property type="entry name" value="Form_Nir_trans"/>
    <property type="match status" value="1"/>
</dbReference>
<feature type="transmembrane region" description="Helical" evidence="6">
    <location>
        <begin position="251"/>
        <end position="274"/>
    </location>
</feature>
<sequence length="283" mass="29986">MPHDNQNGTASEGAPSREISEDDKRAVSERTSGSAKVVHEVIRLQGDEELARPIVSLLFSGFAAGVAISISPLAEAFIRLRLPDAPWRELVVALGYTVGFVIVILGKLQLFTETTVTAVLPLATHPTVRNLGRLLRLWAAVFIANMVGTFFVAALVAWQIIVGPEQLAAALDISKTALQHDFVTTLLLATPAGFLVASIAWILPNARGSEFWVILLITYVIAIGGFSHVVAGSGEAWLLFLSGQTTFGNAAGGFILPALIGNIIGGTGLFAVVAHGQVRDEIT</sequence>
<evidence type="ECO:0000256" key="1">
    <source>
        <dbReference type="ARBA" id="ARBA00004141"/>
    </source>
</evidence>
<geneLocation type="plasmid" evidence="7 8">
    <name>unnamed1</name>
</geneLocation>
<keyword evidence="3 6" id="KW-1133">Transmembrane helix</keyword>
<dbReference type="RefSeq" id="WP_240539077.1">
    <property type="nucleotide sequence ID" value="NZ_CP117258.1"/>
</dbReference>
<keyword evidence="2 6" id="KW-0812">Transmembrane</keyword>
<evidence type="ECO:0000256" key="3">
    <source>
        <dbReference type="ARBA" id="ARBA00022989"/>
    </source>
</evidence>
<evidence type="ECO:0000256" key="5">
    <source>
        <dbReference type="SAM" id="MobiDB-lite"/>
    </source>
</evidence>